<dbReference type="Proteomes" id="UP000001294">
    <property type="component" value="Unassembled WGS sequence"/>
</dbReference>
<dbReference type="InterPro" id="IPR036390">
    <property type="entry name" value="WH_DNA-bd_sf"/>
</dbReference>
<evidence type="ECO:0000256" key="6">
    <source>
        <dbReference type="SAM" id="MobiDB-lite"/>
    </source>
</evidence>
<dbReference type="GO" id="GO:0000978">
    <property type="term" value="F:RNA polymerase II cis-regulatory region sequence-specific DNA binding"/>
    <property type="evidence" value="ECO:0007669"/>
    <property type="project" value="TreeGrafter"/>
</dbReference>
<dbReference type="Pfam" id="PF00250">
    <property type="entry name" value="Forkhead"/>
    <property type="match status" value="1"/>
</dbReference>
<dbReference type="STRING" id="441960.B6QKZ9"/>
<keyword evidence="4 5" id="KW-0539">Nucleus</keyword>
<dbReference type="SUPFAM" id="SSF46785">
    <property type="entry name" value="Winged helix' DNA-binding domain"/>
    <property type="match status" value="1"/>
</dbReference>
<dbReference type="SMART" id="SM00339">
    <property type="entry name" value="FH"/>
    <property type="match status" value="1"/>
</dbReference>
<dbReference type="PANTHER" id="PTHR46078">
    <property type="entry name" value="FORKHEAD BOX PROTEIN J2 FAMILY MEMBER"/>
    <property type="match status" value="1"/>
</dbReference>
<gene>
    <name evidence="8" type="ORF">PMAA_055700</name>
</gene>
<keyword evidence="2 5" id="KW-0238">DNA-binding</keyword>
<evidence type="ECO:0000256" key="5">
    <source>
        <dbReference type="PROSITE-ProRule" id="PRU00089"/>
    </source>
</evidence>
<name>B6QKZ9_TALMQ</name>
<feature type="region of interest" description="Disordered" evidence="6">
    <location>
        <begin position="1"/>
        <end position="25"/>
    </location>
</feature>
<dbReference type="PhylomeDB" id="B6QKZ9"/>
<dbReference type="OrthoDB" id="5954824at2759"/>
<dbReference type="PROSITE" id="PS00658">
    <property type="entry name" value="FORK_HEAD_2"/>
    <property type="match status" value="1"/>
</dbReference>
<dbReference type="InterPro" id="IPR045912">
    <property type="entry name" value="FOXJ2/3-like"/>
</dbReference>
<dbReference type="HOGENOM" id="CLU_692945_0_0_1"/>
<dbReference type="PANTHER" id="PTHR46078:SF2">
    <property type="entry name" value="FORK-HEAD DOMAIN-CONTAINING PROTEIN"/>
    <property type="match status" value="1"/>
</dbReference>
<feature type="domain" description="Fork-head" evidence="7">
    <location>
        <begin position="235"/>
        <end position="327"/>
    </location>
</feature>
<evidence type="ECO:0000313" key="9">
    <source>
        <dbReference type="Proteomes" id="UP000001294"/>
    </source>
</evidence>
<evidence type="ECO:0000256" key="1">
    <source>
        <dbReference type="ARBA" id="ARBA00023015"/>
    </source>
</evidence>
<proteinExistence type="predicted"/>
<dbReference type="Gene3D" id="1.10.10.10">
    <property type="entry name" value="Winged helix-like DNA-binding domain superfamily/Winged helix DNA-binding domain"/>
    <property type="match status" value="1"/>
</dbReference>
<protein>
    <submittedName>
        <fullName evidence="8">Forkhead domain protein</fullName>
    </submittedName>
</protein>
<sequence length="451" mass="51192">MENSQRQHRGDPQQRSYRPNTSTVSISASRSLNCPALTDHTNAHLGGNEALSNMYSFARPEIAPNIPMESSMFMAGSWEPSLPGLHPDRQMMAQHGAYVTSSHGYYSAPYQQSGIAPFDHSYSTQNSFFNPNIVAYESPLLQDNSDQSLLCRRTPTLNRESHTPSYVQTPYGSRFPPTPRMQNRELVTNSVPINNPREDTSPVRLSLAVTRQKQTHVLPSRKPSAEEVGNHDKPYAYLLYEALRSAKDHKMSLQEIYRWFEDNTNKAGDPRSKGWQSSIRHNLSMNEAFILHNEYPARGKSKNSYWTLTEEALKNGVQSTTRYRNTVLKRPLLLDDMTRHISEAGSRGESALGQHVPKSRRISHYPEAEPKEQFRPSHGYNIQQQISQRQQVDETPGHNMYYQDPSMIFTQSLAPSIIITSTVASGGPQYGYVETHRPSNQFGHDFTQFDT</sequence>
<evidence type="ECO:0000313" key="8">
    <source>
        <dbReference type="EMBL" id="EEA21776.1"/>
    </source>
</evidence>
<dbReference type="GO" id="GO:0000981">
    <property type="term" value="F:DNA-binding transcription factor activity, RNA polymerase II-specific"/>
    <property type="evidence" value="ECO:0007669"/>
    <property type="project" value="TreeGrafter"/>
</dbReference>
<evidence type="ECO:0000256" key="4">
    <source>
        <dbReference type="ARBA" id="ARBA00023242"/>
    </source>
</evidence>
<comment type="subcellular location">
    <subcellularLocation>
        <location evidence="5">Nucleus</location>
    </subcellularLocation>
</comment>
<dbReference type="InterPro" id="IPR030456">
    <property type="entry name" value="TF_fork_head_CS_2"/>
</dbReference>
<organism evidence="8 9">
    <name type="scientific">Talaromyces marneffei (strain ATCC 18224 / CBS 334.59 / QM 7333)</name>
    <name type="common">Penicillium marneffei</name>
    <dbReference type="NCBI Taxonomy" id="441960"/>
    <lineage>
        <taxon>Eukaryota</taxon>
        <taxon>Fungi</taxon>
        <taxon>Dikarya</taxon>
        <taxon>Ascomycota</taxon>
        <taxon>Pezizomycotina</taxon>
        <taxon>Eurotiomycetes</taxon>
        <taxon>Eurotiomycetidae</taxon>
        <taxon>Eurotiales</taxon>
        <taxon>Trichocomaceae</taxon>
        <taxon>Talaromyces</taxon>
        <taxon>Talaromyces sect. Talaromyces</taxon>
    </lineage>
</organism>
<dbReference type="InterPro" id="IPR001766">
    <property type="entry name" value="Fork_head_dom"/>
</dbReference>
<keyword evidence="1" id="KW-0805">Transcription regulation</keyword>
<dbReference type="PROSITE" id="PS50039">
    <property type="entry name" value="FORK_HEAD_3"/>
    <property type="match status" value="1"/>
</dbReference>
<evidence type="ECO:0000259" key="7">
    <source>
        <dbReference type="PROSITE" id="PS50039"/>
    </source>
</evidence>
<accession>B6QKZ9</accession>
<keyword evidence="3" id="KW-0804">Transcription</keyword>
<feature type="DNA-binding region" description="Fork-head" evidence="5">
    <location>
        <begin position="235"/>
        <end position="327"/>
    </location>
</feature>
<dbReference type="EMBL" id="DS995903">
    <property type="protein sequence ID" value="EEA21776.1"/>
    <property type="molecule type" value="Genomic_DNA"/>
</dbReference>
<evidence type="ECO:0000256" key="2">
    <source>
        <dbReference type="ARBA" id="ARBA00023125"/>
    </source>
</evidence>
<dbReference type="VEuPathDB" id="FungiDB:PMAA_055700"/>
<dbReference type="InterPro" id="IPR036388">
    <property type="entry name" value="WH-like_DNA-bd_sf"/>
</dbReference>
<feature type="compositionally biased region" description="Polar residues" evidence="6">
    <location>
        <begin position="159"/>
        <end position="171"/>
    </location>
</feature>
<reference evidence="9" key="1">
    <citation type="journal article" date="2015" name="Genome Announc.">
        <title>Genome sequence of the AIDS-associated pathogen Penicillium marneffei (ATCC18224) and its near taxonomic relative Talaromyces stipitatus (ATCC10500).</title>
        <authorList>
            <person name="Nierman W.C."/>
            <person name="Fedorova-Abrams N.D."/>
            <person name="Andrianopoulos A."/>
        </authorList>
    </citation>
    <scope>NUCLEOTIDE SEQUENCE [LARGE SCALE GENOMIC DNA]</scope>
    <source>
        <strain evidence="9">ATCC 18224 / CBS 334.59 / QM 7333</strain>
    </source>
</reference>
<keyword evidence="9" id="KW-1185">Reference proteome</keyword>
<feature type="compositionally biased region" description="Polar residues" evidence="6">
    <location>
        <begin position="13"/>
        <end position="25"/>
    </location>
</feature>
<dbReference type="GO" id="GO:0005634">
    <property type="term" value="C:nucleus"/>
    <property type="evidence" value="ECO:0007669"/>
    <property type="project" value="UniProtKB-SubCell"/>
</dbReference>
<feature type="region of interest" description="Disordered" evidence="6">
    <location>
        <begin position="159"/>
        <end position="180"/>
    </location>
</feature>
<dbReference type="AlphaFoldDB" id="B6QKZ9"/>
<evidence type="ECO:0000256" key="3">
    <source>
        <dbReference type="ARBA" id="ARBA00023163"/>
    </source>
</evidence>